<evidence type="ECO:0000256" key="1">
    <source>
        <dbReference type="ARBA" id="ARBA00023015"/>
    </source>
</evidence>
<dbReference type="InterPro" id="IPR001647">
    <property type="entry name" value="HTH_TetR"/>
</dbReference>
<name>A0ABW6WC80_9ACTN</name>
<comment type="caution">
    <text evidence="6">The sequence shown here is derived from an EMBL/GenBank/DDBJ whole genome shotgun (WGS) entry which is preliminary data.</text>
</comment>
<feature type="domain" description="HTH tetR-type" evidence="5">
    <location>
        <begin position="7"/>
        <end position="67"/>
    </location>
</feature>
<sequence length="185" mass="19493">MPRPTKQEIEDEILETAATLFARHGFKETSIQRVADAVGYSKTGLLHRFPTKEALQEAVVDRALADMRAIADEAEGLPVGPDRDRVVVTGVARLALARPGAVALLLSGLMSAPDSDMLQQVGGVVFTAFGVADPSCAADLDLPRLLRIIGALGALTVTAVAMQEKEHLTVADLVGVGYDALGHGR</sequence>
<dbReference type="PANTHER" id="PTHR47506:SF6">
    <property type="entry name" value="HTH-TYPE TRANSCRIPTIONAL REPRESSOR NEMR"/>
    <property type="match status" value="1"/>
</dbReference>
<dbReference type="PRINTS" id="PR00455">
    <property type="entry name" value="HTHTETR"/>
</dbReference>
<evidence type="ECO:0000259" key="5">
    <source>
        <dbReference type="PROSITE" id="PS50977"/>
    </source>
</evidence>
<dbReference type="InterPro" id="IPR009057">
    <property type="entry name" value="Homeodomain-like_sf"/>
</dbReference>
<evidence type="ECO:0000313" key="7">
    <source>
        <dbReference type="Proteomes" id="UP001602245"/>
    </source>
</evidence>
<keyword evidence="2 4" id="KW-0238">DNA-binding</keyword>
<dbReference type="PROSITE" id="PS50977">
    <property type="entry name" value="HTH_TETR_2"/>
    <property type="match status" value="1"/>
</dbReference>
<dbReference type="Pfam" id="PF00440">
    <property type="entry name" value="TetR_N"/>
    <property type="match status" value="1"/>
</dbReference>
<evidence type="ECO:0000256" key="3">
    <source>
        <dbReference type="ARBA" id="ARBA00023163"/>
    </source>
</evidence>
<keyword evidence="3" id="KW-0804">Transcription</keyword>
<evidence type="ECO:0000256" key="4">
    <source>
        <dbReference type="PROSITE-ProRule" id="PRU00335"/>
    </source>
</evidence>
<dbReference type="RefSeq" id="WP_020510406.1">
    <property type="nucleotide sequence ID" value="NZ_JBIAZU010000002.1"/>
</dbReference>
<keyword evidence="1" id="KW-0805">Transcription regulation</keyword>
<dbReference type="Proteomes" id="UP001602245">
    <property type="component" value="Unassembled WGS sequence"/>
</dbReference>
<dbReference type="SUPFAM" id="SSF46689">
    <property type="entry name" value="Homeodomain-like"/>
    <property type="match status" value="1"/>
</dbReference>
<gene>
    <name evidence="6" type="ORF">ACFY35_14250</name>
</gene>
<dbReference type="Gene3D" id="1.10.357.10">
    <property type="entry name" value="Tetracycline Repressor, domain 2"/>
    <property type="match status" value="1"/>
</dbReference>
<proteinExistence type="predicted"/>
<organism evidence="6 7">
    <name type="scientific">Paractinoplanes globisporus</name>
    <dbReference type="NCBI Taxonomy" id="113565"/>
    <lineage>
        <taxon>Bacteria</taxon>
        <taxon>Bacillati</taxon>
        <taxon>Actinomycetota</taxon>
        <taxon>Actinomycetes</taxon>
        <taxon>Micromonosporales</taxon>
        <taxon>Micromonosporaceae</taxon>
        <taxon>Paractinoplanes</taxon>
    </lineage>
</organism>
<reference evidence="6 7" key="1">
    <citation type="submission" date="2024-10" db="EMBL/GenBank/DDBJ databases">
        <title>The Natural Products Discovery Center: Release of the First 8490 Sequenced Strains for Exploring Actinobacteria Biosynthetic Diversity.</title>
        <authorList>
            <person name="Kalkreuter E."/>
            <person name="Kautsar S.A."/>
            <person name="Yang D."/>
            <person name="Bader C.D."/>
            <person name="Teijaro C.N."/>
            <person name="Fluegel L."/>
            <person name="Davis C.M."/>
            <person name="Simpson J.R."/>
            <person name="Lauterbach L."/>
            <person name="Steele A.D."/>
            <person name="Gui C."/>
            <person name="Meng S."/>
            <person name="Li G."/>
            <person name="Viehrig K."/>
            <person name="Ye F."/>
            <person name="Su P."/>
            <person name="Kiefer A.F."/>
            <person name="Nichols A."/>
            <person name="Cepeda A.J."/>
            <person name="Yan W."/>
            <person name="Fan B."/>
            <person name="Jiang Y."/>
            <person name="Adhikari A."/>
            <person name="Zheng C.-J."/>
            <person name="Schuster L."/>
            <person name="Cowan T.M."/>
            <person name="Smanski M.J."/>
            <person name="Chevrette M.G."/>
            <person name="De Carvalho L.P.S."/>
            <person name="Shen B."/>
        </authorList>
    </citation>
    <scope>NUCLEOTIDE SEQUENCE [LARGE SCALE GENOMIC DNA]</scope>
    <source>
        <strain evidence="6 7">NPDC000087</strain>
    </source>
</reference>
<feature type="DNA-binding region" description="H-T-H motif" evidence="4">
    <location>
        <begin position="30"/>
        <end position="49"/>
    </location>
</feature>
<evidence type="ECO:0000313" key="6">
    <source>
        <dbReference type="EMBL" id="MFF5290603.1"/>
    </source>
</evidence>
<dbReference type="EMBL" id="JBIAZU010000002">
    <property type="protein sequence ID" value="MFF5290603.1"/>
    <property type="molecule type" value="Genomic_DNA"/>
</dbReference>
<protein>
    <submittedName>
        <fullName evidence="6">TetR/AcrR family transcriptional regulator</fullName>
    </submittedName>
</protein>
<accession>A0ABW6WC80</accession>
<evidence type="ECO:0000256" key="2">
    <source>
        <dbReference type="ARBA" id="ARBA00023125"/>
    </source>
</evidence>
<keyword evidence="7" id="KW-1185">Reference proteome</keyword>
<dbReference type="PANTHER" id="PTHR47506">
    <property type="entry name" value="TRANSCRIPTIONAL REGULATORY PROTEIN"/>
    <property type="match status" value="1"/>
</dbReference>